<reference evidence="1" key="1">
    <citation type="journal article" date="2015" name="Nature">
        <title>Complex archaea that bridge the gap between prokaryotes and eukaryotes.</title>
        <authorList>
            <person name="Spang A."/>
            <person name="Saw J.H."/>
            <person name="Jorgensen S.L."/>
            <person name="Zaremba-Niedzwiedzka K."/>
            <person name="Martijn J."/>
            <person name="Lind A.E."/>
            <person name="van Eijk R."/>
            <person name="Schleper C."/>
            <person name="Guy L."/>
            <person name="Ettema T.J."/>
        </authorList>
    </citation>
    <scope>NUCLEOTIDE SEQUENCE</scope>
</reference>
<dbReference type="AlphaFoldDB" id="A0A0F9IR28"/>
<accession>A0A0F9IR28</accession>
<proteinExistence type="predicted"/>
<sequence length="100" mass="10624">MAISGEGRQVVTTAGTRVQVVPVPGVVHVRVDVSALKRNTDDIYIGMNRVSAVAGRETGHVLEPGDTLTLNSQDLSNVWIDANLSGEGVMWMAYDNDGDG</sequence>
<name>A0A0F9IR28_9ZZZZ</name>
<protein>
    <submittedName>
        <fullName evidence="1">Uncharacterized protein</fullName>
    </submittedName>
</protein>
<dbReference type="EMBL" id="LAZR01011802">
    <property type="protein sequence ID" value="KKM59106.1"/>
    <property type="molecule type" value="Genomic_DNA"/>
</dbReference>
<comment type="caution">
    <text evidence="1">The sequence shown here is derived from an EMBL/GenBank/DDBJ whole genome shotgun (WGS) entry which is preliminary data.</text>
</comment>
<evidence type="ECO:0000313" key="1">
    <source>
        <dbReference type="EMBL" id="KKM59106.1"/>
    </source>
</evidence>
<gene>
    <name evidence="1" type="ORF">LCGC14_1548520</name>
</gene>
<organism evidence="1">
    <name type="scientific">marine sediment metagenome</name>
    <dbReference type="NCBI Taxonomy" id="412755"/>
    <lineage>
        <taxon>unclassified sequences</taxon>
        <taxon>metagenomes</taxon>
        <taxon>ecological metagenomes</taxon>
    </lineage>
</organism>